<organism evidence="1 2">
    <name type="scientific">Algoriphagus boritolerans DSM 17298 = JCM 18970</name>
    <dbReference type="NCBI Taxonomy" id="1120964"/>
    <lineage>
        <taxon>Bacteria</taxon>
        <taxon>Pseudomonadati</taxon>
        <taxon>Bacteroidota</taxon>
        <taxon>Cytophagia</taxon>
        <taxon>Cytophagales</taxon>
        <taxon>Cyclobacteriaceae</taxon>
        <taxon>Algoriphagus</taxon>
    </lineage>
</organism>
<dbReference type="EMBL" id="FNVR01000006">
    <property type="protein sequence ID" value="SEF84272.1"/>
    <property type="molecule type" value="Genomic_DNA"/>
</dbReference>
<evidence type="ECO:0000313" key="1">
    <source>
        <dbReference type="EMBL" id="SEF84272.1"/>
    </source>
</evidence>
<keyword evidence="2" id="KW-1185">Reference proteome</keyword>
<protein>
    <submittedName>
        <fullName evidence="1">Uncharacterized protein</fullName>
    </submittedName>
</protein>
<sequence length="344" mass="38830">MPTLSISFEGYWLCRLATDPDPSIEQRGVSGFTFAVAGETLLEPSIWTQEEDVKKAYGLKDPDFIDPLASYPRFNIKNIREASPDRAHYNSRGIGINVSKVEIDGVQAADLEAKLINAPCRWINRPQSNGPFRGPIFEGRNQITSDGDPDRFSVNPFVFTISTPGEASKTVLSRFDPMDFEHPDYKLFEIFPNEIVDRRLPTQRFALSNEGLQQIGVDPDNLDSYFTNRMNWLQGKIVEAEAMGKPALAEAYRSRLYAVNFFTQATGPTVLANRLLSRIPLRQLYRHTIRGNASMPPVPMVDAGFFAPYQIDTEKDWEILYYMGQYDGDLMTGYCSGTLDIPLK</sequence>
<dbReference type="STRING" id="1120964.GCA_001313265_01658"/>
<dbReference type="Proteomes" id="UP000236736">
    <property type="component" value="Unassembled WGS sequence"/>
</dbReference>
<proteinExistence type="predicted"/>
<dbReference type="RefSeq" id="WP_103924292.1">
    <property type="nucleotide sequence ID" value="NZ_FNVR01000006.1"/>
</dbReference>
<accession>A0A1H5VA83</accession>
<name>A0A1H5VA83_9BACT</name>
<dbReference type="AlphaFoldDB" id="A0A1H5VA83"/>
<gene>
    <name evidence="1" type="ORF">SAMN03080598_01618</name>
</gene>
<evidence type="ECO:0000313" key="2">
    <source>
        <dbReference type="Proteomes" id="UP000236736"/>
    </source>
</evidence>
<dbReference type="OrthoDB" id="817407at2"/>
<reference evidence="2" key="1">
    <citation type="submission" date="2016-10" db="EMBL/GenBank/DDBJ databases">
        <authorList>
            <person name="Varghese N."/>
            <person name="Submissions S."/>
        </authorList>
    </citation>
    <scope>NUCLEOTIDE SEQUENCE [LARGE SCALE GENOMIC DNA]</scope>
    <source>
        <strain evidence="2">DSM 17298</strain>
    </source>
</reference>